<comment type="caution">
    <text evidence="1">The sequence shown here is derived from an EMBL/GenBank/DDBJ whole genome shotgun (WGS) entry which is preliminary data.</text>
</comment>
<protein>
    <submittedName>
        <fullName evidence="1">DUF1993 domain-containing protein</fullName>
    </submittedName>
</protein>
<dbReference type="SUPFAM" id="SSF109854">
    <property type="entry name" value="DinB/YfiT-like putative metalloenzymes"/>
    <property type="match status" value="1"/>
</dbReference>
<sequence length="168" mass="18438">MSLSMYQASVPVFLRGLDNLSAIVAKAAEHAAARKVDPAVLLGCRLYPDMFPLSRQIQLVTDFAKGTTARLAGIEPPKYEDVETTVEQLQARIAKTRDFVAGFSAAQVDGSEDREVTLTIGGQPRVYKGQDYLLNFALPNFYFHAATAYGILRHNGVELGKRDFVGRS</sequence>
<dbReference type="Gene3D" id="1.20.120.450">
    <property type="entry name" value="dinb family like domain"/>
    <property type="match status" value="1"/>
</dbReference>
<dbReference type="RefSeq" id="WP_254746425.1">
    <property type="nucleotide sequence ID" value="NZ_JANCLU010000033.1"/>
</dbReference>
<keyword evidence="2" id="KW-1185">Reference proteome</keyword>
<gene>
    <name evidence="1" type="ORF">NK718_21070</name>
</gene>
<evidence type="ECO:0000313" key="1">
    <source>
        <dbReference type="EMBL" id="MCP8941024.1"/>
    </source>
</evidence>
<organism evidence="1 2">
    <name type="scientific">Alsobacter ponti</name>
    <dbReference type="NCBI Taxonomy" id="2962936"/>
    <lineage>
        <taxon>Bacteria</taxon>
        <taxon>Pseudomonadati</taxon>
        <taxon>Pseudomonadota</taxon>
        <taxon>Alphaproteobacteria</taxon>
        <taxon>Hyphomicrobiales</taxon>
        <taxon>Alsobacteraceae</taxon>
        <taxon>Alsobacter</taxon>
    </lineage>
</organism>
<dbReference type="InterPro" id="IPR018531">
    <property type="entry name" value="DUF1993"/>
</dbReference>
<name>A0ABT1LHP8_9HYPH</name>
<reference evidence="1 2" key="1">
    <citation type="submission" date="2022-07" db="EMBL/GenBank/DDBJ databases">
        <authorList>
            <person name="Li W.-J."/>
            <person name="Deng Q.-Q."/>
        </authorList>
    </citation>
    <scope>NUCLEOTIDE SEQUENCE [LARGE SCALE GENOMIC DNA]</scope>
    <source>
        <strain evidence="1 2">SYSU M60028</strain>
    </source>
</reference>
<evidence type="ECO:0000313" key="2">
    <source>
        <dbReference type="Proteomes" id="UP001205890"/>
    </source>
</evidence>
<accession>A0ABT1LHP8</accession>
<dbReference type="EMBL" id="JANCLU010000033">
    <property type="protein sequence ID" value="MCP8941024.1"/>
    <property type="molecule type" value="Genomic_DNA"/>
</dbReference>
<dbReference type="Pfam" id="PF09351">
    <property type="entry name" value="DUF1993"/>
    <property type="match status" value="1"/>
</dbReference>
<dbReference type="PANTHER" id="PTHR36922">
    <property type="entry name" value="BLL2446 PROTEIN"/>
    <property type="match status" value="1"/>
</dbReference>
<dbReference type="Proteomes" id="UP001205890">
    <property type="component" value="Unassembled WGS sequence"/>
</dbReference>
<proteinExistence type="predicted"/>
<dbReference type="InterPro" id="IPR034660">
    <property type="entry name" value="DinB/YfiT-like"/>
</dbReference>
<dbReference type="PANTHER" id="PTHR36922:SF1">
    <property type="entry name" value="DUF1993 DOMAIN-CONTAINING PROTEIN"/>
    <property type="match status" value="1"/>
</dbReference>